<evidence type="ECO:0000313" key="7">
    <source>
        <dbReference type="EMBL" id="CDM32128.1"/>
    </source>
</evidence>
<keyword evidence="8" id="KW-1185">Reference proteome</keyword>
<dbReference type="SUPFAM" id="SSF57701">
    <property type="entry name" value="Zn2/Cys6 DNA-binding domain"/>
    <property type="match status" value="1"/>
</dbReference>
<dbReference type="AlphaFoldDB" id="W6Q5Z7"/>
<accession>W6Q5Z7</accession>
<dbReference type="CDD" id="cd00067">
    <property type="entry name" value="GAL4"/>
    <property type="match status" value="1"/>
</dbReference>
<dbReference type="PANTHER" id="PTHR37534:SF2">
    <property type="entry name" value="N-ACETYLTRANSFERASE DOMAIN-CONTAINING PROTEIN"/>
    <property type="match status" value="1"/>
</dbReference>
<dbReference type="OMA" id="MMIAKMI"/>
<keyword evidence="3" id="KW-0804">Transcription</keyword>
<sequence length="485" mass="54724">MVSPKDQSSVCQACRIRHISCDRATPSCRRCRTAGRPCTRRFNVRFSTRRNWVPPVTPLSPPDSQSRTLPSPRLDQDARPPLEPSQQLTRSDRSETPQWSSQPQTPVESLPADNVIHQDRFHSISPGTSPQAGEQRIGNELSTSSPLLLTSEDAYLMQYFGESIGRPWFDHTDSDFTLEVLRIAPSCPVLCYSILAVSSFYHCKATGQNDGRADLFHRKAIDILLALMHDPVRLSDGAGLASVVILRLYEESKARQDGQDAESHLLAGHVFAATIASDKQQPVTKLAKSAFWVHQRQDVFHSISQQKPTRTSLDVTHLWEPGDSDDIYTWTKRSQKLAGETADFCFGNDEAQSRKQHFEDLQRMLTQWSELSWPAFQPVFFADSDLKTGRILPEIRFALNACLTGYVHFRLSQLLLAMYNPSRLTLGPQAIDHHKEMESEVQDHVRVLCGAARFNTCPIGKVIACLAITLDGFMTLRREWSCWSF</sequence>
<evidence type="ECO:0000259" key="6">
    <source>
        <dbReference type="PROSITE" id="PS50048"/>
    </source>
</evidence>
<name>W6Q5Z7_PENRF</name>
<dbReference type="OrthoDB" id="4525710at2759"/>
<evidence type="ECO:0000256" key="3">
    <source>
        <dbReference type="ARBA" id="ARBA00023163"/>
    </source>
</evidence>
<dbReference type="SMART" id="SM00066">
    <property type="entry name" value="GAL4"/>
    <property type="match status" value="1"/>
</dbReference>
<feature type="domain" description="Zn(2)-C6 fungal-type" evidence="6">
    <location>
        <begin position="10"/>
        <end position="40"/>
    </location>
</feature>
<dbReference type="Gene3D" id="4.10.240.10">
    <property type="entry name" value="Zn(2)-C6 fungal-type DNA-binding domain"/>
    <property type="match status" value="1"/>
</dbReference>
<evidence type="ECO:0000256" key="2">
    <source>
        <dbReference type="ARBA" id="ARBA00023125"/>
    </source>
</evidence>
<feature type="region of interest" description="Disordered" evidence="5">
    <location>
        <begin position="52"/>
        <end position="109"/>
    </location>
</feature>
<evidence type="ECO:0000256" key="4">
    <source>
        <dbReference type="ARBA" id="ARBA00023242"/>
    </source>
</evidence>
<dbReference type="GO" id="GO:0005634">
    <property type="term" value="C:nucleus"/>
    <property type="evidence" value="ECO:0007669"/>
    <property type="project" value="TreeGrafter"/>
</dbReference>
<protein>
    <submittedName>
        <fullName evidence="7">Zn(2)-C6 fungal-type DNA-binding domain</fullName>
    </submittedName>
</protein>
<reference evidence="7" key="1">
    <citation type="journal article" date="2014" name="Nat. Commun.">
        <title>Multiple recent horizontal transfers of a large genomic region in cheese making fungi.</title>
        <authorList>
            <person name="Cheeseman K."/>
            <person name="Ropars J."/>
            <person name="Renault P."/>
            <person name="Dupont J."/>
            <person name="Gouzy J."/>
            <person name="Branca A."/>
            <person name="Abraham A.L."/>
            <person name="Ceppi M."/>
            <person name="Conseiller E."/>
            <person name="Debuchy R."/>
            <person name="Malagnac F."/>
            <person name="Goarin A."/>
            <person name="Silar P."/>
            <person name="Lacoste S."/>
            <person name="Sallet E."/>
            <person name="Bensimon A."/>
            <person name="Giraud T."/>
            <person name="Brygoo Y."/>
        </authorList>
    </citation>
    <scope>NUCLEOTIDE SEQUENCE [LARGE SCALE GENOMIC DNA]</scope>
    <source>
        <strain evidence="7">FM164</strain>
    </source>
</reference>
<dbReference type="InterPro" id="IPR001138">
    <property type="entry name" value="Zn2Cys6_DnaBD"/>
</dbReference>
<evidence type="ECO:0000313" key="8">
    <source>
        <dbReference type="Proteomes" id="UP000030686"/>
    </source>
</evidence>
<dbReference type="GO" id="GO:0000976">
    <property type="term" value="F:transcription cis-regulatory region binding"/>
    <property type="evidence" value="ECO:0007669"/>
    <property type="project" value="TreeGrafter"/>
</dbReference>
<dbReference type="EMBL" id="HG792016">
    <property type="protein sequence ID" value="CDM32128.1"/>
    <property type="molecule type" value="Genomic_DNA"/>
</dbReference>
<dbReference type="GO" id="GO:0008270">
    <property type="term" value="F:zinc ion binding"/>
    <property type="evidence" value="ECO:0007669"/>
    <property type="project" value="InterPro"/>
</dbReference>
<dbReference type="PROSITE" id="PS00463">
    <property type="entry name" value="ZN2_CY6_FUNGAL_1"/>
    <property type="match status" value="1"/>
</dbReference>
<dbReference type="InterPro" id="IPR036864">
    <property type="entry name" value="Zn2-C6_fun-type_DNA-bd_sf"/>
</dbReference>
<dbReference type="Pfam" id="PF00172">
    <property type="entry name" value="Zn_clus"/>
    <property type="match status" value="1"/>
</dbReference>
<feature type="compositionally biased region" description="Polar residues" evidence="5">
    <location>
        <begin position="96"/>
        <end position="107"/>
    </location>
</feature>
<evidence type="ECO:0000256" key="5">
    <source>
        <dbReference type="SAM" id="MobiDB-lite"/>
    </source>
</evidence>
<dbReference type="PANTHER" id="PTHR37534">
    <property type="entry name" value="TRANSCRIPTIONAL ACTIVATOR PROTEIN UGA3"/>
    <property type="match status" value="1"/>
</dbReference>
<dbReference type="GO" id="GO:0045944">
    <property type="term" value="P:positive regulation of transcription by RNA polymerase II"/>
    <property type="evidence" value="ECO:0007669"/>
    <property type="project" value="TreeGrafter"/>
</dbReference>
<dbReference type="GO" id="GO:0000981">
    <property type="term" value="F:DNA-binding transcription factor activity, RNA polymerase II-specific"/>
    <property type="evidence" value="ECO:0007669"/>
    <property type="project" value="InterPro"/>
</dbReference>
<proteinExistence type="predicted"/>
<keyword evidence="4" id="KW-0539">Nucleus</keyword>
<dbReference type="Proteomes" id="UP000030686">
    <property type="component" value="Unassembled WGS sequence"/>
</dbReference>
<dbReference type="STRING" id="1365484.W6Q5Z7"/>
<organism evidence="7 8">
    <name type="scientific">Penicillium roqueforti (strain FM164)</name>
    <dbReference type="NCBI Taxonomy" id="1365484"/>
    <lineage>
        <taxon>Eukaryota</taxon>
        <taxon>Fungi</taxon>
        <taxon>Dikarya</taxon>
        <taxon>Ascomycota</taxon>
        <taxon>Pezizomycotina</taxon>
        <taxon>Eurotiomycetes</taxon>
        <taxon>Eurotiomycetidae</taxon>
        <taxon>Eurotiales</taxon>
        <taxon>Aspergillaceae</taxon>
        <taxon>Penicillium</taxon>
    </lineage>
</organism>
<dbReference type="PROSITE" id="PS50048">
    <property type="entry name" value="ZN2_CY6_FUNGAL_2"/>
    <property type="match status" value="1"/>
</dbReference>
<keyword evidence="1" id="KW-0805">Transcription regulation</keyword>
<evidence type="ECO:0000256" key="1">
    <source>
        <dbReference type="ARBA" id="ARBA00023015"/>
    </source>
</evidence>
<keyword evidence="2 7" id="KW-0238">DNA-binding</keyword>
<gene>
    <name evidence="7" type="ORF">PROQFM164_S02g002279</name>
</gene>